<keyword evidence="5" id="KW-1185">Reference proteome</keyword>
<evidence type="ECO:0000313" key="4">
    <source>
        <dbReference type="EMBL" id="KAI2645343.1"/>
    </source>
</evidence>
<evidence type="ECO:0000259" key="3">
    <source>
        <dbReference type="PROSITE" id="PS50158"/>
    </source>
</evidence>
<evidence type="ECO:0000256" key="2">
    <source>
        <dbReference type="SAM" id="MobiDB-lite"/>
    </source>
</evidence>
<proteinExistence type="predicted"/>
<feature type="region of interest" description="Disordered" evidence="2">
    <location>
        <begin position="405"/>
        <end position="438"/>
    </location>
</feature>
<feature type="compositionally biased region" description="Basic and acidic residues" evidence="2">
    <location>
        <begin position="1"/>
        <end position="16"/>
    </location>
</feature>
<feature type="region of interest" description="Disordered" evidence="2">
    <location>
        <begin position="456"/>
        <end position="486"/>
    </location>
</feature>
<keyword evidence="1" id="KW-0479">Metal-binding</keyword>
<dbReference type="PROSITE" id="PS50158">
    <property type="entry name" value="ZF_CCHC"/>
    <property type="match status" value="1"/>
</dbReference>
<feature type="region of interest" description="Disordered" evidence="2">
    <location>
        <begin position="267"/>
        <end position="332"/>
    </location>
</feature>
<comment type="caution">
    <text evidence="4">The sequence shown here is derived from an EMBL/GenBank/DDBJ whole genome shotgun (WGS) entry which is preliminary data.</text>
</comment>
<feature type="compositionally biased region" description="Acidic residues" evidence="2">
    <location>
        <begin position="427"/>
        <end position="436"/>
    </location>
</feature>
<feature type="compositionally biased region" description="Basic and acidic residues" evidence="2">
    <location>
        <begin position="275"/>
        <end position="304"/>
    </location>
</feature>
<feature type="region of interest" description="Disordered" evidence="2">
    <location>
        <begin position="1"/>
        <end position="29"/>
    </location>
</feature>
<dbReference type="EMBL" id="JACTAM010002274">
    <property type="protein sequence ID" value="KAI2645343.1"/>
    <property type="molecule type" value="Genomic_DNA"/>
</dbReference>
<evidence type="ECO:0000256" key="1">
    <source>
        <dbReference type="PROSITE-ProRule" id="PRU00047"/>
    </source>
</evidence>
<dbReference type="InterPro" id="IPR036875">
    <property type="entry name" value="Znf_CCHC_sf"/>
</dbReference>
<dbReference type="Pfam" id="PF00098">
    <property type="entry name" value="zf-CCHC"/>
    <property type="match status" value="2"/>
</dbReference>
<feature type="compositionally biased region" description="Basic and acidic residues" evidence="2">
    <location>
        <begin position="410"/>
        <end position="426"/>
    </location>
</feature>
<dbReference type="Gene3D" id="4.10.60.10">
    <property type="entry name" value="Zinc finger, CCHC-type"/>
    <property type="match status" value="1"/>
</dbReference>
<feature type="compositionally biased region" description="Polar residues" evidence="2">
    <location>
        <begin position="320"/>
        <end position="332"/>
    </location>
</feature>
<accession>A0ABQ8L6R5</accession>
<dbReference type="Proteomes" id="UP000830375">
    <property type="component" value="Unassembled WGS sequence"/>
</dbReference>
<reference evidence="4 5" key="1">
    <citation type="submission" date="2022-01" db="EMBL/GenBank/DDBJ databases">
        <title>A high-quality chromosome-level genome assembly of rohu carp, Labeo rohita.</title>
        <authorList>
            <person name="Arick M.A. II"/>
            <person name="Hsu C.-Y."/>
            <person name="Magbanua Z."/>
            <person name="Pechanova O."/>
            <person name="Grover C."/>
            <person name="Miller E."/>
            <person name="Thrash A."/>
            <person name="Ezzel L."/>
            <person name="Alam S."/>
            <person name="Benzie J."/>
            <person name="Hamilton M."/>
            <person name="Karsi A."/>
            <person name="Lawrence M.L."/>
            <person name="Peterson D.G."/>
        </authorList>
    </citation>
    <scope>NUCLEOTIDE SEQUENCE [LARGE SCALE GENOMIC DNA]</scope>
    <source>
        <strain evidence="5">BAU-BD-2019</strain>
        <tissue evidence="4">Blood</tissue>
    </source>
</reference>
<protein>
    <submittedName>
        <fullName evidence="4">Cellular nucleic acid-binding protein</fullName>
    </submittedName>
</protein>
<gene>
    <name evidence="4" type="ORF">H4Q32_028856</name>
</gene>
<evidence type="ECO:0000313" key="5">
    <source>
        <dbReference type="Proteomes" id="UP000830375"/>
    </source>
</evidence>
<organism evidence="4 5">
    <name type="scientific">Labeo rohita</name>
    <name type="common">Indian major carp</name>
    <name type="synonym">Cyprinus rohita</name>
    <dbReference type="NCBI Taxonomy" id="84645"/>
    <lineage>
        <taxon>Eukaryota</taxon>
        <taxon>Metazoa</taxon>
        <taxon>Chordata</taxon>
        <taxon>Craniata</taxon>
        <taxon>Vertebrata</taxon>
        <taxon>Euteleostomi</taxon>
        <taxon>Actinopterygii</taxon>
        <taxon>Neopterygii</taxon>
        <taxon>Teleostei</taxon>
        <taxon>Ostariophysi</taxon>
        <taxon>Cypriniformes</taxon>
        <taxon>Cyprinidae</taxon>
        <taxon>Labeoninae</taxon>
        <taxon>Labeonini</taxon>
        <taxon>Labeo</taxon>
    </lineage>
</organism>
<dbReference type="SUPFAM" id="SSF57756">
    <property type="entry name" value="Retrovirus zinc finger-like domains"/>
    <property type="match status" value="1"/>
</dbReference>
<feature type="domain" description="CCHC-type" evidence="3">
    <location>
        <begin position="347"/>
        <end position="361"/>
    </location>
</feature>
<dbReference type="InterPro" id="IPR001878">
    <property type="entry name" value="Znf_CCHC"/>
</dbReference>
<sequence>MVETEESKSERKETWKHNNAGLEYGQQAGCGPDSEVRRVLEKRKYLKEATVIINVEITNDAKAVDVIKAEAEQIGEGKILAVRPRQGKEYELILEKEEMCNDLIDGLTIGGATCEVKKLQNRDYVVSFMHLPVYLDDEGILEKLNGWRVLPVSKIKRRLYPGTNIEDGTRFIKARFPREVVSLPYSTKLDTAEGPQYFRVMHSHQVKTCRLCMSPEHLMKDCFCPDFKCYKCEERGHFARDYTAVKCPECREILNRCECWMEEEEGGGESQVDGQMHEKNNEHPETKEEEKETEQSQQGEMEKETDNEEDRESRPKNNEEQTQGQSLTWTPMELTSSFKDFVEGEFKCYQCDEQGHFARDCDAVKCPECRKVMVRCECWIVDLDGTQNTDLEDVGGQMVEETELGNAGETAKENEGNKKTNEKNQEIEEDGQEAAMDEGIWTPLNISQGALEEMEEQYAKGNEEEKKERTEGKKEGEKMDFRMDRRETIRRRITKVIPNIEVAKKKRLEKKKNRVKKKLYGKIDFKH</sequence>
<keyword evidence="1" id="KW-0863">Zinc-finger</keyword>
<feature type="compositionally biased region" description="Basic and acidic residues" evidence="2">
    <location>
        <begin position="457"/>
        <end position="486"/>
    </location>
</feature>
<dbReference type="SMART" id="SM00343">
    <property type="entry name" value="ZnF_C2HC"/>
    <property type="match status" value="3"/>
</dbReference>
<keyword evidence="1" id="KW-0862">Zinc</keyword>
<name>A0ABQ8L6R5_LABRO</name>